<protein>
    <submittedName>
        <fullName evidence="2">AsmA family protein</fullName>
    </submittedName>
</protein>
<dbReference type="Pfam" id="PF05170">
    <property type="entry name" value="AsmA"/>
    <property type="match status" value="2"/>
</dbReference>
<dbReference type="EMBL" id="JAALFE010000012">
    <property type="protein sequence ID" value="NGQ91857.1"/>
    <property type="molecule type" value="Genomic_DNA"/>
</dbReference>
<dbReference type="RefSeq" id="WP_165050865.1">
    <property type="nucleotide sequence ID" value="NZ_JAALFE010000012.1"/>
</dbReference>
<feature type="domain" description="AsmA" evidence="1">
    <location>
        <begin position="342"/>
        <end position="530"/>
    </location>
</feature>
<gene>
    <name evidence="2" type="ORF">G5V65_13210</name>
</gene>
<sequence length="658" mass="67267">MMRWVFRILGVLAVLVVIGAAALLLIPSDRVAALAVGQFEKVTGRQLTIEGGVTPTLWPVLGVETGRITISNADWSDEGPMLVADALAIRIDANALFGGAVRITGLELTRPEILIESGEEGMGNWVFGGAAGGTAAPDMATAETPFTLDLGVIRDGSIGYVDHATGRRVQLTGVDLEARLADYEGPLDLVLSAESAGQAVEMEAQLAAFRTAYEGGVSPVTLALRAGAAEITFAGRAGFRPMVAEGRLEADLGDLSAVSALAGIDRPALPQGFGAERVAVAGDVTLTAEGSAHLRGGRITLDGTAITGDLDLTQGAARPKLVARLAMGDLVVAGNVAEGTGAGEGGGAVATAGWSDRAIEAGGLSALDAEIGLRADSVALGPVRLGPVAAGISVDNARAVFRLDEVGAYGGSVTGQFVVNARWGLSVGGDMVFRGISLQPMLSDLTGFARLIGTGDLTLDFLGSGDSVAAIMNSLSGSGVLNLGPGEIVGLDIAGMIRSLDAGFVGEGQKTIFDSLSASFTIEAGDLFNRDLLMAGPVISAEGSGRIGLGARDIEYRIRPTALRGADGTGGISVPLWITGSWAAPSFALDLEALAQENLKEEAAALEDSLKERAAAEFDQQEGESLEDAAKRKLEEQLREELGEGTGGLLLDLLGGGN</sequence>
<reference evidence="2 3" key="1">
    <citation type="submission" date="2020-02" db="EMBL/GenBank/DDBJ databases">
        <title>Rhodobacter translucens sp. nov., a novel bacterium isolated from activated sludge.</title>
        <authorList>
            <person name="Liu J."/>
        </authorList>
    </citation>
    <scope>NUCLEOTIDE SEQUENCE [LARGE SCALE GENOMIC DNA]</scope>
    <source>
        <strain evidence="2 3">HX-7-19</strain>
    </source>
</reference>
<dbReference type="PANTHER" id="PTHR30441:SF4">
    <property type="entry name" value="PROTEIN ASMA"/>
    <property type="match status" value="1"/>
</dbReference>
<dbReference type="InterPro" id="IPR007844">
    <property type="entry name" value="AsmA"/>
</dbReference>
<dbReference type="GO" id="GO:0090313">
    <property type="term" value="P:regulation of protein targeting to membrane"/>
    <property type="evidence" value="ECO:0007669"/>
    <property type="project" value="TreeGrafter"/>
</dbReference>
<proteinExistence type="predicted"/>
<evidence type="ECO:0000259" key="1">
    <source>
        <dbReference type="Pfam" id="PF05170"/>
    </source>
</evidence>
<dbReference type="PANTHER" id="PTHR30441">
    <property type="entry name" value="DUF748 DOMAIN-CONTAINING PROTEIN"/>
    <property type="match status" value="1"/>
</dbReference>
<organism evidence="2 3">
    <name type="scientific">Paragemmobacter kunshanensis</name>
    <dbReference type="NCBI Taxonomy" id="2583234"/>
    <lineage>
        <taxon>Bacteria</taxon>
        <taxon>Pseudomonadati</taxon>
        <taxon>Pseudomonadota</taxon>
        <taxon>Alphaproteobacteria</taxon>
        <taxon>Rhodobacterales</taxon>
        <taxon>Paracoccaceae</taxon>
        <taxon>Paragemmobacter</taxon>
    </lineage>
</organism>
<evidence type="ECO:0000313" key="3">
    <source>
        <dbReference type="Proteomes" id="UP000474758"/>
    </source>
</evidence>
<dbReference type="Proteomes" id="UP000474758">
    <property type="component" value="Unassembled WGS sequence"/>
</dbReference>
<accession>A0A6M1TVW9</accession>
<dbReference type="AlphaFoldDB" id="A0A6M1TVW9"/>
<keyword evidence="3" id="KW-1185">Reference proteome</keyword>
<evidence type="ECO:0000313" key="2">
    <source>
        <dbReference type="EMBL" id="NGQ91857.1"/>
    </source>
</evidence>
<name>A0A6M1TVW9_9RHOB</name>
<comment type="caution">
    <text evidence="2">The sequence shown here is derived from an EMBL/GenBank/DDBJ whole genome shotgun (WGS) entry which is preliminary data.</text>
</comment>
<feature type="domain" description="AsmA" evidence="1">
    <location>
        <begin position="7"/>
        <end position="198"/>
    </location>
</feature>
<dbReference type="InterPro" id="IPR052894">
    <property type="entry name" value="AsmA-related"/>
</dbReference>
<dbReference type="GO" id="GO:0005886">
    <property type="term" value="C:plasma membrane"/>
    <property type="evidence" value="ECO:0007669"/>
    <property type="project" value="TreeGrafter"/>
</dbReference>